<reference evidence="2 3" key="1">
    <citation type="submission" date="2016-12" db="EMBL/GenBank/DDBJ databases">
        <title>The genomes of Aspergillus section Nigri reveals drivers in fungal speciation.</title>
        <authorList>
            <consortium name="DOE Joint Genome Institute"/>
            <person name="Vesth T.C."/>
            <person name="Nybo J."/>
            <person name="Theobald S."/>
            <person name="Brandl J."/>
            <person name="Frisvad J.C."/>
            <person name="Nielsen K.F."/>
            <person name="Lyhne E.K."/>
            <person name="Kogle M.E."/>
            <person name="Kuo A."/>
            <person name="Riley R."/>
            <person name="Clum A."/>
            <person name="Nolan M."/>
            <person name="Lipzen A."/>
            <person name="Salamov A."/>
            <person name="Henrissat B."/>
            <person name="Wiebenga A."/>
            <person name="De Vries R.P."/>
            <person name="Grigoriev I.V."/>
            <person name="Mortensen U.H."/>
            <person name="Andersen M.R."/>
            <person name="Baker S.E."/>
        </authorList>
    </citation>
    <scope>NUCLEOTIDE SEQUENCE [LARGE SCALE GENOMIC DNA]</scope>
    <source>
        <strain evidence="2 3">IBT 23096</strain>
    </source>
</reference>
<protein>
    <recommendedName>
        <fullName evidence="1">BTB domain-containing protein</fullName>
    </recommendedName>
</protein>
<evidence type="ECO:0000313" key="2">
    <source>
        <dbReference type="EMBL" id="PLB48837.1"/>
    </source>
</evidence>
<sequence>MLQSPTFTFLVGRNRTAFTIHSELVRDISPPLHVLMNNGNMKESREGVAVLEDVEADVFAAFCEYVYSG</sequence>
<dbReference type="InterPro" id="IPR011333">
    <property type="entry name" value="SKP1/BTB/POZ_sf"/>
</dbReference>
<dbReference type="Proteomes" id="UP000234275">
    <property type="component" value="Unassembled WGS sequence"/>
</dbReference>
<dbReference type="AlphaFoldDB" id="A0A2I2G7H8"/>
<dbReference type="VEuPathDB" id="FungiDB:P170DRAFT_329615"/>
<name>A0A2I2G7H8_9EURO</name>
<keyword evidence="3" id="KW-1185">Reference proteome</keyword>
<evidence type="ECO:0000259" key="1">
    <source>
        <dbReference type="PROSITE" id="PS50097"/>
    </source>
</evidence>
<gene>
    <name evidence="2" type="ORF">P170DRAFT_329615</name>
</gene>
<dbReference type="STRING" id="1392250.A0A2I2G7H8"/>
<dbReference type="EMBL" id="MSFO01000004">
    <property type="protein sequence ID" value="PLB48837.1"/>
    <property type="molecule type" value="Genomic_DNA"/>
</dbReference>
<dbReference type="RefSeq" id="XP_024704139.1">
    <property type="nucleotide sequence ID" value="XM_024843360.1"/>
</dbReference>
<feature type="domain" description="BTB" evidence="1">
    <location>
        <begin position="5"/>
        <end position="69"/>
    </location>
</feature>
<evidence type="ECO:0000313" key="3">
    <source>
        <dbReference type="Proteomes" id="UP000234275"/>
    </source>
</evidence>
<dbReference type="GeneID" id="36551060"/>
<dbReference type="OrthoDB" id="9997739at2759"/>
<feature type="non-terminal residue" evidence="2">
    <location>
        <position position="69"/>
    </location>
</feature>
<dbReference type="InterPro" id="IPR000210">
    <property type="entry name" value="BTB/POZ_dom"/>
</dbReference>
<accession>A0A2I2G7H8</accession>
<proteinExistence type="predicted"/>
<dbReference type="PROSITE" id="PS50097">
    <property type="entry name" value="BTB"/>
    <property type="match status" value="1"/>
</dbReference>
<dbReference type="Gene3D" id="3.30.710.10">
    <property type="entry name" value="Potassium Channel Kv1.1, Chain A"/>
    <property type="match status" value="1"/>
</dbReference>
<organism evidence="2 3">
    <name type="scientific">Aspergillus steynii IBT 23096</name>
    <dbReference type="NCBI Taxonomy" id="1392250"/>
    <lineage>
        <taxon>Eukaryota</taxon>
        <taxon>Fungi</taxon>
        <taxon>Dikarya</taxon>
        <taxon>Ascomycota</taxon>
        <taxon>Pezizomycotina</taxon>
        <taxon>Eurotiomycetes</taxon>
        <taxon>Eurotiomycetidae</taxon>
        <taxon>Eurotiales</taxon>
        <taxon>Aspergillaceae</taxon>
        <taxon>Aspergillus</taxon>
        <taxon>Aspergillus subgen. Circumdati</taxon>
    </lineage>
</organism>
<comment type="caution">
    <text evidence="2">The sequence shown here is derived from an EMBL/GenBank/DDBJ whole genome shotgun (WGS) entry which is preliminary data.</text>
</comment>
<dbReference type="SUPFAM" id="SSF54695">
    <property type="entry name" value="POZ domain"/>
    <property type="match status" value="1"/>
</dbReference>